<accession>A0A3N2DB61</accession>
<gene>
    <name evidence="3" type="ORF">EDD28_1560</name>
</gene>
<keyword evidence="4" id="KW-1185">Reference proteome</keyword>
<feature type="region of interest" description="Disordered" evidence="1">
    <location>
        <begin position="1"/>
        <end position="46"/>
    </location>
</feature>
<feature type="compositionally biased region" description="Low complexity" evidence="1">
    <location>
        <begin position="10"/>
        <end position="26"/>
    </location>
</feature>
<evidence type="ECO:0000313" key="4">
    <source>
        <dbReference type="Proteomes" id="UP000275356"/>
    </source>
</evidence>
<organism evidence="3 4">
    <name type="scientific">Salana multivorans</name>
    <dbReference type="NCBI Taxonomy" id="120377"/>
    <lineage>
        <taxon>Bacteria</taxon>
        <taxon>Bacillati</taxon>
        <taxon>Actinomycetota</taxon>
        <taxon>Actinomycetes</taxon>
        <taxon>Micrococcales</taxon>
        <taxon>Beutenbergiaceae</taxon>
        <taxon>Salana</taxon>
    </lineage>
</organism>
<evidence type="ECO:0000313" key="3">
    <source>
        <dbReference type="EMBL" id="ROR96967.1"/>
    </source>
</evidence>
<feature type="domain" description="DUF5926" evidence="2">
    <location>
        <begin position="55"/>
        <end position="327"/>
    </location>
</feature>
<evidence type="ECO:0000256" key="1">
    <source>
        <dbReference type="SAM" id="MobiDB-lite"/>
    </source>
</evidence>
<dbReference type="Proteomes" id="UP000275356">
    <property type="component" value="Unassembled WGS sequence"/>
</dbReference>
<dbReference type="RefSeq" id="WP_170169390.1">
    <property type="nucleotide sequence ID" value="NZ_CALFQU010000010.1"/>
</dbReference>
<feature type="compositionally biased region" description="Low complexity" evidence="1">
    <location>
        <begin position="34"/>
        <end position="43"/>
    </location>
</feature>
<dbReference type="AlphaFoldDB" id="A0A3N2DB61"/>
<dbReference type="InterPro" id="IPR045970">
    <property type="entry name" value="DUF5926"/>
</dbReference>
<name>A0A3N2DB61_9MICO</name>
<dbReference type="EMBL" id="RKHQ01000001">
    <property type="protein sequence ID" value="ROR96967.1"/>
    <property type="molecule type" value="Genomic_DNA"/>
</dbReference>
<proteinExistence type="predicted"/>
<comment type="caution">
    <text evidence="3">The sequence shown here is derived from an EMBL/GenBank/DDBJ whole genome shotgun (WGS) entry which is preliminary data.</text>
</comment>
<evidence type="ECO:0000259" key="2">
    <source>
        <dbReference type="Pfam" id="PF19348"/>
    </source>
</evidence>
<protein>
    <recommendedName>
        <fullName evidence="2">DUF5926 domain-containing protein</fullName>
    </recommendedName>
</protein>
<reference evidence="3 4" key="1">
    <citation type="submission" date="2018-11" db="EMBL/GenBank/DDBJ databases">
        <title>Sequencing the genomes of 1000 actinobacteria strains.</title>
        <authorList>
            <person name="Klenk H.-P."/>
        </authorList>
    </citation>
    <scope>NUCLEOTIDE SEQUENCE [LARGE SCALE GENOMIC DNA]</scope>
    <source>
        <strain evidence="3 4">DSM 13521</strain>
    </source>
</reference>
<sequence>MAKKNRRPSSRPASASARTTRPAGRAPRSDHAGSPSPEAAAAAPRREAVEFVARPFEGLPGESDWVALREIIPAGTARVRTTAEHGARDVTVVSLLPDLVPALRRQDGELLIGLQTVGTSGDVSRDVANTLLHALDLEPGDVLQLSELPGPGPRLQDVLEPGDFAAQVQDSFGYWVGDEADGDPEIAAALDNANELMVPTVEVPLPALATAPEAGLGTAYWCRMNGKEFLRWIVPAQDEATLDALARLHARRASALEDGTRLIGAFRTCGVLVPVWELARGTEADELTAPVAAFAERLADALATTDQLTAAERGARNGLVSRQVRLR</sequence>
<dbReference type="Pfam" id="PF19348">
    <property type="entry name" value="DUF5926"/>
    <property type="match status" value="1"/>
</dbReference>